<dbReference type="CDD" id="cd20070">
    <property type="entry name" value="5TM_YidC_Alb3"/>
    <property type="match status" value="1"/>
</dbReference>
<keyword evidence="3" id="KW-1003">Cell membrane</keyword>
<gene>
    <name evidence="13" type="ORF">COW36_10300</name>
</gene>
<comment type="subcellular location">
    <subcellularLocation>
        <location evidence="1">Cell membrane</location>
        <topology evidence="1">Multi-pass membrane protein</topology>
    </subcellularLocation>
    <subcellularLocation>
        <location evidence="9">Membrane</location>
        <topology evidence="9">Multi-pass membrane protein</topology>
    </subcellularLocation>
</comment>
<keyword evidence="2" id="KW-0813">Transport</keyword>
<evidence type="ECO:0000256" key="7">
    <source>
        <dbReference type="ARBA" id="ARBA00023136"/>
    </source>
</evidence>
<feature type="domain" description="Membrane insertase YidC/Oxa/ALB C-terminal" evidence="12">
    <location>
        <begin position="26"/>
        <end position="228"/>
    </location>
</feature>
<comment type="caution">
    <text evidence="13">The sequence shown here is derived from an EMBL/GenBank/DDBJ whole genome shotgun (WGS) entry which is preliminary data.</text>
</comment>
<dbReference type="NCBIfam" id="TIGR03592">
    <property type="entry name" value="yidC_oxa1_cterm"/>
    <property type="match status" value="1"/>
</dbReference>
<dbReference type="InterPro" id="IPR001708">
    <property type="entry name" value="YidC/ALB3/OXA1/COX18"/>
</dbReference>
<evidence type="ECO:0000313" key="14">
    <source>
        <dbReference type="Proteomes" id="UP000231019"/>
    </source>
</evidence>
<feature type="transmembrane region" description="Helical" evidence="11">
    <location>
        <begin position="89"/>
        <end position="112"/>
    </location>
</feature>
<dbReference type="EMBL" id="PFFQ01000031">
    <property type="protein sequence ID" value="PIW17024.1"/>
    <property type="molecule type" value="Genomic_DNA"/>
</dbReference>
<dbReference type="Proteomes" id="UP000231019">
    <property type="component" value="Unassembled WGS sequence"/>
</dbReference>
<keyword evidence="6 11" id="KW-1133">Transmembrane helix</keyword>
<keyword evidence="7 11" id="KW-0472">Membrane</keyword>
<dbReference type="GO" id="GO:0005886">
    <property type="term" value="C:plasma membrane"/>
    <property type="evidence" value="ECO:0007669"/>
    <property type="project" value="UniProtKB-SubCell"/>
</dbReference>
<dbReference type="InterPro" id="IPR047196">
    <property type="entry name" value="YidC_ALB_C"/>
</dbReference>
<comment type="similarity">
    <text evidence="9">Belongs to the OXA1/ALB3/YidC family.</text>
</comment>
<protein>
    <recommendedName>
        <fullName evidence="12">Membrane insertase YidC/Oxa/ALB C-terminal domain-containing protein</fullName>
    </recommendedName>
</protein>
<evidence type="ECO:0000256" key="8">
    <source>
        <dbReference type="ARBA" id="ARBA00023186"/>
    </source>
</evidence>
<evidence type="ECO:0000256" key="9">
    <source>
        <dbReference type="RuleBase" id="RU003945"/>
    </source>
</evidence>
<dbReference type="GO" id="GO:0032977">
    <property type="term" value="F:membrane insertase activity"/>
    <property type="evidence" value="ECO:0007669"/>
    <property type="project" value="InterPro"/>
</dbReference>
<evidence type="ECO:0000256" key="1">
    <source>
        <dbReference type="ARBA" id="ARBA00004651"/>
    </source>
</evidence>
<keyword evidence="4 9" id="KW-0812">Transmembrane</keyword>
<evidence type="ECO:0000256" key="2">
    <source>
        <dbReference type="ARBA" id="ARBA00022448"/>
    </source>
</evidence>
<reference evidence="13 14" key="1">
    <citation type="submission" date="2017-09" db="EMBL/GenBank/DDBJ databases">
        <title>Depth-based differentiation of microbial function through sediment-hosted aquifers and enrichment of novel symbionts in the deep terrestrial subsurface.</title>
        <authorList>
            <person name="Probst A.J."/>
            <person name="Ladd B."/>
            <person name="Jarett J.K."/>
            <person name="Geller-Mcgrath D.E."/>
            <person name="Sieber C.M."/>
            <person name="Emerson J.B."/>
            <person name="Anantharaman K."/>
            <person name="Thomas B.C."/>
            <person name="Malmstrom R."/>
            <person name="Stieglmeier M."/>
            <person name="Klingl A."/>
            <person name="Woyke T."/>
            <person name="Ryan C.M."/>
            <person name="Banfield J.F."/>
        </authorList>
    </citation>
    <scope>NUCLEOTIDE SEQUENCE [LARGE SCALE GENOMIC DNA]</scope>
    <source>
        <strain evidence="13">CG17_big_fil_post_rev_8_21_14_2_50_48_46</strain>
    </source>
</reference>
<evidence type="ECO:0000313" key="13">
    <source>
        <dbReference type="EMBL" id="PIW17024.1"/>
    </source>
</evidence>
<feature type="compositionally biased region" description="Acidic residues" evidence="10">
    <location>
        <begin position="249"/>
        <end position="265"/>
    </location>
</feature>
<evidence type="ECO:0000256" key="3">
    <source>
        <dbReference type="ARBA" id="ARBA00022475"/>
    </source>
</evidence>
<dbReference type="Pfam" id="PF02096">
    <property type="entry name" value="60KD_IMP"/>
    <property type="match status" value="1"/>
</dbReference>
<evidence type="ECO:0000256" key="4">
    <source>
        <dbReference type="ARBA" id="ARBA00022692"/>
    </source>
</evidence>
<keyword evidence="8" id="KW-0143">Chaperone</keyword>
<dbReference type="PANTHER" id="PTHR12428">
    <property type="entry name" value="OXA1"/>
    <property type="match status" value="1"/>
</dbReference>
<dbReference type="GO" id="GO:0015031">
    <property type="term" value="P:protein transport"/>
    <property type="evidence" value="ECO:0007669"/>
    <property type="project" value="UniProtKB-KW"/>
</dbReference>
<feature type="region of interest" description="Disordered" evidence="10">
    <location>
        <begin position="247"/>
        <end position="288"/>
    </location>
</feature>
<name>A0A2M7G529_9BACT</name>
<evidence type="ECO:0000259" key="12">
    <source>
        <dbReference type="Pfam" id="PF02096"/>
    </source>
</evidence>
<evidence type="ECO:0000256" key="6">
    <source>
        <dbReference type="ARBA" id="ARBA00022989"/>
    </source>
</evidence>
<dbReference type="InterPro" id="IPR028055">
    <property type="entry name" value="YidC/Oxa/ALB_C"/>
</dbReference>
<dbReference type="GO" id="GO:0051205">
    <property type="term" value="P:protein insertion into membrane"/>
    <property type="evidence" value="ECO:0007669"/>
    <property type="project" value="TreeGrafter"/>
</dbReference>
<feature type="transmembrane region" description="Helical" evidence="11">
    <location>
        <begin position="26"/>
        <end position="46"/>
    </location>
</feature>
<feature type="compositionally biased region" description="Basic residues" evidence="10">
    <location>
        <begin position="275"/>
        <end position="288"/>
    </location>
</feature>
<dbReference type="PANTHER" id="PTHR12428:SF65">
    <property type="entry name" value="CYTOCHROME C OXIDASE ASSEMBLY PROTEIN COX18, MITOCHONDRIAL"/>
    <property type="match status" value="1"/>
</dbReference>
<evidence type="ECO:0000256" key="10">
    <source>
        <dbReference type="SAM" id="MobiDB-lite"/>
    </source>
</evidence>
<dbReference type="AlphaFoldDB" id="A0A2M7G529"/>
<evidence type="ECO:0000256" key="11">
    <source>
        <dbReference type="SAM" id="Phobius"/>
    </source>
</evidence>
<evidence type="ECO:0000256" key="5">
    <source>
        <dbReference type="ARBA" id="ARBA00022927"/>
    </source>
</evidence>
<accession>A0A2M7G529</accession>
<proteinExistence type="inferred from homology"/>
<sequence>MNPIDFLVAKLMLPIVEICYNVTGSYGWAIVLLTVIIKMVLMPLTVQSYYSMKAMQKIQPKLKKIQERYRNKPEELNKQMMQLYREHKVNPLGGCLPMLIQMPFLIALYATLIGPKFKELLGHSSHTSFLFMDNLAKIGVLDKATNTPYFDNLFMVAMFGLTTWLQQKYMSPTAPSDDPQQAAMQRSMAAMPLIITAMFLFFPVPSGVFVYLVISNLITIAQYSFLNRQSAALEAKLVMAGSAQVLQENEADQDEESDEESDDSEVALSGAGGKYKVKKTSKKKKKRK</sequence>
<keyword evidence="5" id="KW-0653">Protein transport</keyword>
<organism evidence="13 14">
    <name type="scientific">bacterium (Candidatus Blackallbacteria) CG17_big_fil_post_rev_8_21_14_2_50_48_46</name>
    <dbReference type="NCBI Taxonomy" id="2014261"/>
    <lineage>
        <taxon>Bacteria</taxon>
        <taxon>Candidatus Blackallbacteria</taxon>
    </lineage>
</organism>